<dbReference type="InterPro" id="IPR025855">
    <property type="entry name" value="Replic_Relax"/>
</dbReference>
<evidence type="ECO:0000313" key="2">
    <source>
        <dbReference type="Proteomes" id="UP001059824"/>
    </source>
</evidence>
<keyword evidence="2" id="KW-1185">Reference proteome</keyword>
<sequence length="269" mass="29938">MADKRSALKQGQIDILEVLYKYRFGSRQLVADSLGIKAGSSLYEKLNVLIKHGLVAMRQEKRLKLLGVPAAYYLTSKGLKTLQALDGHAHITEATIKASYRDKVLSQAFVSHTLDVYGLTNALKHQYPDLKVYLRRDMSRFSYFPDSPPDAFLSLKLGDTPKRFFLDVIPDSLPRNILDRRISGYAEFFDEGGWEATNSELPSLLLVTEKGTTETRARRAASAAINRADIDDDLAVYTTTFGALKDAAASDAVWTSIEDADELLLLSDL</sequence>
<dbReference type="Pfam" id="PF13814">
    <property type="entry name" value="Replic_Relax"/>
    <property type="match status" value="1"/>
</dbReference>
<dbReference type="EMBL" id="CP045921">
    <property type="protein sequence ID" value="QHN43020.1"/>
    <property type="molecule type" value="Genomic_DNA"/>
</dbReference>
<dbReference type="RefSeq" id="WP_260762768.1">
    <property type="nucleotide sequence ID" value="NZ_CP045921.1"/>
</dbReference>
<reference evidence="1" key="1">
    <citation type="journal article" date="2021" name="Nat. Microbiol.">
        <title>Cocultivation of an ultrasmall environmental parasitic bacterium with lytic ability against bacteria associated with wastewater foams.</title>
        <authorList>
            <person name="Batinovic S."/>
            <person name="Rose J.J.A."/>
            <person name="Ratcliffe J."/>
            <person name="Seviour R.J."/>
            <person name="Petrovski S."/>
        </authorList>
    </citation>
    <scope>NUCLEOTIDE SEQUENCE</scope>
    <source>
        <strain evidence="1">JR1</strain>
    </source>
</reference>
<accession>A0A857MQW4</accession>
<dbReference type="Proteomes" id="UP001059824">
    <property type="component" value="Chromosome"/>
</dbReference>
<proteinExistence type="predicted"/>
<evidence type="ECO:0000313" key="1">
    <source>
        <dbReference type="EMBL" id="QHN43020.1"/>
    </source>
</evidence>
<gene>
    <name evidence="1" type="ORF">GII36_04145</name>
</gene>
<organism evidence="1 2">
    <name type="scientific">Candidatus Mycosynbacter amalyticus</name>
    <dbReference type="NCBI Taxonomy" id="2665156"/>
    <lineage>
        <taxon>Bacteria</taxon>
        <taxon>Candidatus Saccharimonadota</taxon>
        <taxon>Candidatus Saccharimonadota incertae sedis</taxon>
        <taxon>Candidatus Mycosynbacter</taxon>
    </lineage>
</organism>
<protein>
    <submittedName>
        <fullName evidence="1">Uncharacterized protein</fullName>
    </submittedName>
</protein>
<name>A0A857MQW4_9BACT</name>
<dbReference type="KEGG" id="mama:GII36_04145"/>
<dbReference type="AlphaFoldDB" id="A0A857MQW4"/>